<comment type="caution">
    <text evidence="2">The sequence shown here is derived from an EMBL/GenBank/DDBJ whole genome shotgun (WGS) entry which is preliminary data.</text>
</comment>
<proteinExistence type="predicted"/>
<dbReference type="EMBL" id="BEYQ01000014">
    <property type="protein sequence ID" value="GBD54683.1"/>
    <property type="molecule type" value="Genomic_DNA"/>
</dbReference>
<dbReference type="Pfam" id="PF07282">
    <property type="entry name" value="Cas12f1-like_TNB"/>
    <property type="match status" value="1"/>
</dbReference>
<feature type="domain" description="Cas12f1-like TNB" evidence="1">
    <location>
        <begin position="37"/>
        <end position="101"/>
    </location>
</feature>
<dbReference type="InterPro" id="IPR010095">
    <property type="entry name" value="Cas12f1-like_TNB"/>
</dbReference>
<evidence type="ECO:0000313" key="2">
    <source>
        <dbReference type="EMBL" id="GBD54683.1"/>
    </source>
</evidence>
<evidence type="ECO:0000313" key="3">
    <source>
        <dbReference type="Proteomes" id="UP000236321"/>
    </source>
</evidence>
<dbReference type="AlphaFoldDB" id="A0A2H6BWX7"/>
<reference evidence="3" key="1">
    <citation type="submission" date="2017-12" db="EMBL/GenBank/DDBJ databases">
        <title>Improved Draft Genome Sequence of Microcystis aeruginosa NIES-298, a Microcystin-Producing Cyanobacterium from Lake Kasumigaura, Japan.</title>
        <authorList>
            <person name="Yamaguchi H."/>
            <person name="Suzuki S."/>
            <person name="Kawachi M."/>
        </authorList>
    </citation>
    <scope>NUCLEOTIDE SEQUENCE [LARGE SCALE GENOMIC DNA]</scope>
    <source>
        <strain evidence="3">NIES-298</strain>
    </source>
</reference>
<organism evidence="2 3">
    <name type="scientific">Microcystis aeruginosa NIES-298</name>
    <dbReference type="NCBI Taxonomy" id="449468"/>
    <lineage>
        <taxon>Bacteria</taxon>
        <taxon>Bacillati</taxon>
        <taxon>Cyanobacteriota</taxon>
        <taxon>Cyanophyceae</taxon>
        <taxon>Oscillatoriophycideae</taxon>
        <taxon>Chroococcales</taxon>
        <taxon>Microcystaceae</taxon>
        <taxon>Microcystis</taxon>
    </lineage>
</organism>
<gene>
    <name evidence="2" type="ORF">BGM30_37760</name>
</gene>
<sequence>MALRLIQSNNLIAQVDLKVKNLVRNQKLAKSINDAGWSPLRKWLEYFGIKYRRLTIAVNLAYTSQECLNCGRLVKKSLSVRTHVCLCGYMEDRDKMAPLNILKKATIGHIGNWHLDLRSVWGDLSSILVGSNTARVSLTELLPRQLKSINQESLA</sequence>
<evidence type="ECO:0000259" key="1">
    <source>
        <dbReference type="Pfam" id="PF07282"/>
    </source>
</evidence>
<name>A0A2H6BWX7_MICAE</name>
<protein>
    <recommendedName>
        <fullName evidence="1">Cas12f1-like TNB domain-containing protein</fullName>
    </recommendedName>
</protein>
<dbReference type="Proteomes" id="UP000236321">
    <property type="component" value="Unassembled WGS sequence"/>
</dbReference>
<accession>A0A2H6BWX7</accession>